<feature type="transmembrane region" description="Helical" evidence="2">
    <location>
        <begin position="46"/>
        <end position="64"/>
    </location>
</feature>
<gene>
    <name evidence="5" type="ORF">DFR35_2425</name>
</gene>
<dbReference type="PROSITE" id="PS51202">
    <property type="entry name" value="RCK_C"/>
    <property type="match status" value="1"/>
</dbReference>
<keyword evidence="2" id="KW-0812">Transmembrane</keyword>
<reference evidence="5 6" key="1">
    <citation type="submission" date="2018-10" db="EMBL/GenBank/DDBJ databases">
        <title>Genomic Encyclopedia of Type Strains, Phase IV (KMG-IV): sequencing the most valuable type-strain genomes for metagenomic binning, comparative biology and taxonomic classification.</title>
        <authorList>
            <person name="Goeker M."/>
        </authorList>
    </citation>
    <scope>NUCLEOTIDE SEQUENCE [LARGE SCALE GENOMIC DNA]</scope>
    <source>
        <strain evidence="5 6">DSM 26916</strain>
    </source>
</reference>
<dbReference type="InterPro" id="IPR006037">
    <property type="entry name" value="RCK_C"/>
</dbReference>
<feature type="transmembrane region" description="Helical" evidence="2">
    <location>
        <begin position="16"/>
        <end position="39"/>
    </location>
</feature>
<keyword evidence="5" id="KW-0407">Ion channel</keyword>
<feature type="transmembrane region" description="Helical" evidence="2">
    <location>
        <begin position="76"/>
        <end position="103"/>
    </location>
</feature>
<dbReference type="InterPro" id="IPR013099">
    <property type="entry name" value="K_chnl_dom"/>
</dbReference>
<dbReference type="Gene3D" id="3.40.50.720">
    <property type="entry name" value="NAD(P)-binding Rossmann-like Domain"/>
    <property type="match status" value="1"/>
</dbReference>
<dbReference type="Gene3D" id="3.30.70.1450">
    <property type="entry name" value="Regulator of K+ conductance, C-terminal domain"/>
    <property type="match status" value="1"/>
</dbReference>
<organism evidence="5 6">
    <name type="scientific">Sulfurisoma sediminicola</name>
    <dbReference type="NCBI Taxonomy" id="1381557"/>
    <lineage>
        <taxon>Bacteria</taxon>
        <taxon>Pseudomonadati</taxon>
        <taxon>Pseudomonadota</taxon>
        <taxon>Betaproteobacteria</taxon>
        <taxon>Nitrosomonadales</taxon>
        <taxon>Sterolibacteriaceae</taxon>
        <taxon>Sulfurisoma</taxon>
    </lineage>
</organism>
<dbReference type="SUPFAM" id="SSF116726">
    <property type="entry name" value="TrkA C-terminal domain-like"/>
    <property type="match status" value="1"/>
</dbReference>
<feature type="domain" description="RCK N-terminal" evidence="3">
    <location>
        <begin position="122"/>
        <end position="240"/>
    </location>
</feature>
<dbReference type="OrthoDB" id="9781411at2"/>
<dbReference type="PANTHER" id="PTHR43833:SF9">
    <property type="entry name" value="POTASSIUM CHANNEL PROTEIN YUGO-RELATED"/>
    <property type="match status" value="1"/>
</dbReference>
<proteinExistence type="predicted"/>
<keyword evidence="6" id="KW-1185">Reference proteome</keyword>
<sequence length="348" mass="38295">MIDDGNTQEVFRRARLSIAIALAAFAAVMGVGTVGYKYLGGAETGWLDALYMTFLMVATIGYGAGVEIWRRPDAQIFTMVIAFAGVAVMTYFFSSVTAIVLASDFDKSLRRRRMEKMMKKVHGHYILCGFGRVGRNVAQELEATNRHYIAIDEQLDLLESYAEKKAGLLYIHGDAVDDDVLLEANIREAKGVFAITGDDSRNLMIALTAKQLSPGARVVARCNEMRNVEKMRKAGADAIVSPNFTGGMRIASAMIRPHVVSFLDEMLRSEHKLRVEEVIVPASFTAKTLGTLNLKGATYVLVAVRTRGDWVFNPPGDFLLQAGHTLIAMTSPHGRFELESALYLMDGN</sequence>
<dbReference type="InterPro" id="IPR050721">
    <property type="entry name" value="Trk_Ktr_HKT_K-transport"/>
</dbReference>
<evidence type="ECO:0000256" key="1">
    <source>
        <dbReference type="ARBA" id="ARBA00004651"/>
    </source>
</evidence>
<keyword evidence="2" id="KW-0472">Membrane</keyword>
<dbReference type="InterPro" id="IPR003148">
    <property type="entry name" value="RCK_N"/>
</dbReference>
<dbReference type="AlphaFoldDB" id="A0A497XCW2"/>
<dbReference type="Proteomes" id="UP000268908">
    <property type="component" value="Unassembled WGS sequence"/>
</dbReference>
<dbReference type="Pfam" id="PF02254">
    <property type="entry name" value="TrkA_N"/>
    <property type="match status" value="1"/>
</dbReference>
<keyword evidence="2" id="KW-1133">Transmembrane helix</keyword>
<evidence type="ECO:0000259" key="3">
    <source>
        <dbReference type="PROSITE" id="PS51201"/>
    </source>
</evidence>
<dbReference type="SUPFAM" id="SSF81324">
    <property type="entry name" value="Voltage-gated potassium channels"/>
    <property type="match status" value="1"/>
</dbReference>
<feature type="domain" description="RCK C-terminal" evidence="4">
    <location>
        <begin position="263"/>
        <end position="347"/>
    </location>
</feature>
<evidence type="ECO:0000256" key="2">
    <source>
        <dbReference type="SAM" id="Phobius"/>
    </source>
</evidence>
<name>A0A497XCW2_9PROT</name>
<dbReference type="InterPro" id="IPR036291">
    <property type="entry name" value="NAD(P)-bd_dom_sf"/>
</dbReference>
<evidence type="ECO:0000313" key="5">
    <source>
        <dbReference type="EMBL" id="RLJ63792.1"/>
    </source>
</evidence>
<dbReference type="Gene3D" id="1.10.287.70">
    <property type="match status" value="1"/>
</dbReference>
<dbReference type="InterPro" id="IPR036721">
    <property type="entry name" value="RCK_C_sf"/>
</dbReference>
<dbReference type="PANTHER" id="PTHR43833">
    <property type="entry name" value="POTASSIUM CHANNEL PROTEIN 2-RELATED-RELATED"/>
    <property type="match status" value="1"/>
</dbReference>
<dbReference type="PROSITE" id="PS51201">
    <property type="entry name" value="RCK_N"/>
    <property type="match status" value="1"/>
</dbReference>
<evidence type="ECO:0000259" key="4">
    <source>
        <dbReference type="PROSITE" id="PS51202"/>
    </source>
</evidence>
<protein>
    <submittedName>
        <fullName evidence="5">Voltage-gated potassium channel</fullName>
    </submittedName>
</protein>
<dbReference type="GO" id="GO:0005886">
    <property type="term" value="C:plasma membrane"/>
    <property type="evidence" value="ECO:0007669"/>
    <property type="project" value="UniProtKB-SubCell"/>
</dbReference>
<comment type="subcellular location">
    <subcellularLocation>
        <location evidence="1">Cell membrane</location>
        <topology evidence="1">Multi-pass membrane protein</topology>
    </subcellularLocation>
</comment>
<keyword evidence="5" id="KW-0813">Transport</keyword>
<accession>A0A497XCW2</accession>
<dbReference type="RefSeq" id="WP_121242736.1">
    <property type="nucleotide sequence ID" value="NZ_BHVV01000003.1"/>
</dbReference>
<comment type="caution">
    <text evidence="5">The sequence shown here is derived from an EMBL/GenBank/DDBJ whole genome shotgun (WGS) entry which is preliminary data.</text>
</comment>
<dbReference type="SUPFAM" id="SSF51735">
    <property type="entry name" value="NAD(P)-binding Rossmann-fold domains"/>
    <property type="match status" value="1"/>
</dbReference>
<dbReference type="EMBL" id="RCCI01000006">
    <property type="protein sequence ID" value="RLJ63792.1"/>
    <property type="molecule type" value="Genomic_DNA"/>
</dbReference>
<dbReference type="Pfam" id="PF07885">
    <property type="entry name" value="Ion_trans_2"/>
    <property type="match status" value="1"/>
</dbReference>
<dbReference type="GO" id="GO:0008324">
    <property type="term" value="F:monoatomic cation transmembrane transporter activity"/>
    <property type="evidence" value="ECO:0007669"/>
    <property type="project" value="InterPro"/>
</dbReference>
<dbReference type="GO" id="GO:0006813">
    <property type="term" value="P:potassium ion transport"/>
    <property type="evidence" value="ECO:0007669"/>
    <property type="project" value="InterPro"/>
</dbReference>
<keyword evidence="5" id="KW-0406">Ion transport</keyword>
<evidence type="ECO:0000313" key="6">
    <source>
        <dbReference type="Proteomes" id="UP000268908"/>
    </source>
</evidence>